<feature type="domain" description="B box-type" evidence="6">
    <location>
        <begin position="95"/>
        <end position="141"/>
    </location>
</feature>
<dbReference type="PROSITE" id="PS50089">
    <property type="entry name" value="ZF_RING_2"/>
    <property type="match status" value="1"/>
</dbReference>
<dbReference type="PROSITE" id="PS50119">
    <property type="entry name" value="ZF_BBOX"/>
    <property type="match status" value="2"/>
</dbReference>
<evidence type="ECO:0000256" key="2">
    <source>
        <dbReference type="ARBA" id="ARBA00022771"/>
    </source>
</evidence>
<dbReference type="PROSITE" id="PS00028">
    <property type="entry name" value="ZINC_FINGER_C2H2_1"/>
    <property type="match status" value="1"/>
</dbReference>
<evidence type="ECO:0000256" key="3">
    <source>
        <dbReference type="ARBA" id="ARBA00022833"/>
    </source>
</evidence>
<dbReference type="InterPro" id="IPR017907">
    <property type="entry name" value="Znf_RING_CS"/>
</dbReference>
<sequence length="678" mass="77614">MADKIVKDLSDNFLNCCICMSPFKTPKMLPCIHSFCTECLVKYAKTQKGNDIACPTCRKVCTLPESGVKGLQTNFHLVNLAEKVTLLEKLTSSKKRTNLCDSCKNKEVAAFCFDCNFAICSKCKDQHTLFPVLRSHTVVPTEEIADPKFQTGWRNATSPYCDLHSSEKLNFYCKTCSKLICRDCTIVMHAKPGHEFTDVATQVNTVKEALTAMLDISNKNLTKGLDFIQRGKDGSKTIKKTSEGLKKDIAAHCLKRVAETKKILIDQKASLLRHVSDEETEKVENILTRLQSADDWVGRMRNAQNLTQHVIEENNPWELLGMSADIIKAFETLQIESEELDWCDSYLTQQIVFTSGQIPDIQLGYCDHLSEAVTTDPYGNFILCHFNLSSKMLYIRVLMKESNYSKVERFPPHPWKHEIPDNAKLNVTARRSDFLYVELGKVIAIFNCKSKECSNEKTIFKQSKPNELVSSIEYCPSTGQMCTCVNKNKFDWWDKDFNNPQKGYTLQSNAMYMFPSRYDVLFGCEQGDLMKYSVEKQTWSTLTLPPPPEFKDGQIIFYEGLRKGSFQCGQRYHQGRYVTNMTDEFVCFLVWVHYKIDAKSNKKSKRWILKEYCTQTKKFLGVLEDVPEDEMKIPAALYCKEVGNGGMEIYLCDNQGKVESYKRDRNQGNPALYKKMLP</sequence>
<dbReference type="PANTHER" id="PTHR25462:SF296">
    <property type="entry name" value="MEIOTIC P26, ISOFORM F"/>
    <property type="match status" value="1"/>
</dbReference>
<dbReference type="PANTHER" id="PTHR25462">
    <property type="entry name" value="BONUS, ISOFORM C-RELATED"/>
    <property type="match status" value="1"/>
</dbReference>
<dbReference type="InterPro" id="IPR027370">
    <property type="entry name" value="Znf-RING_euk"/>
</dbReference>
<dbReference type="InterPro" id="IPR047153">
    <property type="entry name" value="TRIM45/56/19-like"/>
</dbReference>
<dbReference type="OrthoDB" id="10250935at2759"/>
<evidence type="ECO:0000313" key="7">
    <source>
        <dbReference type="EMBL" id="KAJ8032935.1"/>
    </source>
</evidence>
<dbReference type="Pfam" id="PF13445">
    <property type="entry name" value="zf-RING_UBOX"/>
    <property type="match status" value="1"/>
</dbReference>
<dbReference type="AlphaFoldDB" id="A0A9Q1BUC9"/>
<keyword evidence="8" id="KW-1185">Reference proteome</keyword>
<dbReference type="SMART" id="SM00184">
    <property type="entry name" value="RING"/>
    <property type="match status" value="1"/>
</dbReference>
<dbReference type="InterPro" id="IPR001841">
    <property type="entry name" value="Znf_RING"/>
</dbReference>
<dbReference type="InterPro" id="IPR000315">
    <property type="entry name" value="Znf_B-box"/>
</dbReference>
<dbReference type="EMBL" id="JAIZAY010000011">
    <property type="protein sequence ID" value="KAJ8032935.1"/>
    <property type="molecule type" value="Genomic_DNA"/>
</dbReference>
<evidence type="ECO:0000259" key="5">
    <source>
        <dbReference type="PROSITE" id="PS50089"/>
    </source>
</evidence>
<dbReference type="CDD" id="cd19757">
    <property type="entry name" value="Bbox1"/>
    <property type="match status" value="1"/>
</dbReference>
<protein>
    <submittedName>
        <fullName evidence="7">E3 ubiquitin-protein ligase TRIM56</fullName>
    </submittedName>
</protein>
<evidence type="ECO:0000256" key="4">
    <source>
        <dbReference type="PROSITE-ProRule" id="PRU00024"/>
    </source>
</evidence>
<keyword evidence="1" id="KW-0479">Metal-binding</keyword>
<dbReference type="Pfam" id="PF00643">
    <property type="entry name" value="zf-B_box"/>
    <property type="match status" value="2"/>
</dbReference>
<organism evidence="7 8">
    <name type="scientific">Holothuria leucospilota</name>
    <name type="common">Black long sea cucumber</name>
    <name type="synonym">Mertensiothuria leucospilota</name>
    <dbReference type="NCBI Taxonomy" id="206669"/>
    <lineage>
        <taxon>Eukaryota</taxon>
        <taxon>Metazoa</taxon>
        <taxon>Echinodermata</taxon>
        <taxon>Eleutherozoa</taxon>
        <taxon>Echinozoa</taxon>
        <taxon>Holothuroidea</taxon>
        <taxon>Aspidochirotacea</taxon>
        <taxon>Aspidochirotida</taxon>
        <taxon>Holothuriidae</taxon>
        <taxon>Holothuria</taxon>
    </lineage>
</organism>
<name>A0A9Q1BUC9_HOLLE</name>
<reference evidence="7" key="1">
    <citation type="submission" date="2021-10" db="EMBL/GenBank/DDBJ databases">
        <title>Tropical sea cucumber genome reveals ecological adaptation and Cuvierian tubules defense mechanism.</title>
        <authorList>
            <person name="Chen T."/>
        </authorList>
    </citation>
    <scope>NUCLEOTIDE SEQUENCE</scope>
    <source>
        <strain evidence="7">Nanhai2018</strain>
        <tissue evidence="7">Muscle</tissue>
    </source>
</reference>
<dbReference type="InterPro" id="IPR013087">
    <property type="entry name" value="Znf_C2H2_type"/>
</dbReference>
<gene>
    <name evidence="7" type="ORF">HOLleu_23028</name>
</gene>
<accession>A0A9Q1BUC9</accession>
<feature type="domain" description="RING-type" evidence="5">
    <location>
        <begin position="16"/>
        <end position="58"/>
    </location>
</feature>
<dbReference type="Gene3D" id="3.30.40.10">
    <property type="entry name" value="Zinc/RING finger domain, C3HC4 (zinc finger)"/>
    <property type="match status" value="1"/>
</dbReference>
<dbReference type="SMART" id="SM00336">
    <property type="entry name" value="BBOX"/>
    <property type="match status" value="2"/>
</dbReference>
<keyword evidence="3" id="KW-0862">Zinc</keyword>
<evidence type="ECO:0000259" key="6">
    <source>
        <dbReference type="PROSITE" id="PS50119"/>
    </source>
</evidence>
<dbReference type="SUPFAM" id="SSF57845">
    <property type="entry name" value="B-box zinc-binding domain"/>
    <property type="match status" value="2"/>
</dbReference>
<dbReference type="PROSITE" id="PS00518">
    <property type="entry name" value="ZF_RING_1"/>
    <property type="match status" value="1"/>
</dbReference>
<dbReference type="GO" id="GO:0008270">
    <property type="term" value="F:zinc ion binding"/>
    <property type="evidence" value="ECO:0007669"/>
    <property type="project" value="UniProtKB-KW"/>
</dbReference>
<dbReference type="Gene3D" id="3.30.160.60">
    <property type="entry name" value="Classic Zinc Finger"/>
    <property type="match status" value="2"/>
</dbReference>
<dbReference type="Proteomes" id="UP001152320">
    <property type="component" value="Chromosome 11"/>
</dbReference>
<proteinExistence type="predicted"/>
<dbReference type="SUPFAM" id="SSF57850">
    <property type="entry name" value="RING/U-box"/>
    <property type="match status" value="1"/>
</dbReference>
<keyword evidence="2 4" id="KW-0863">Zinc-finger</keyword>
<evidence type="ECO:0000313" key="8">
    <source>
        <dbReference type="Proteomes" id="UP001152320"/>
    </source>
</evidence>
<feature type="domain" description="B box-type" evidence="6">
    <location>
        <begin position="156"/>
        <end position="199"/>
    </location>
</feature>
<evidence type="ECO:0000256" key="1">
    <source>
        <dbReference type="ARBA" id="ARBA00022723"/>
    </source>
</evidence>
<comment type="caution">
    <text evidence="7">The sequence shown here is derived from an EMBL/GenBank/DDBJ whole genome shotgun (WGS) entry which is preliminary data.</text>
</comment>
<dbReference type="InterPro" id="IPR013083">
    <property type="entry name" value="Znf_RING/FYVE/PHD"/>
</dbReference>